<gene>
    <name evidence="2" type="ORF">RR48_02220</name>
</gene>
<reference evidence="2 3" key="1">
    <citation type="journal article" date="2015" name="Nat. Commun.">
        <title>Outbred genome sequencing and CRISPR/Cas9 gene editing in butterflies.</title>
        <authorList>
            <person name="Li X."/>
            <person name="Fan D."/>
            <person name="Zhang W."/>
            <person name="Liu G."/>
            <person name="Zhang L."/>
            <person name="Zhao L."/>
            <person name="Fang X."/>
            <person name="Chen L."/>
            <person name="Dong Y."/>
            <person name="Chen Y."/>
            <person name="Ding Y."/>
            <person name="Zhao R."/>
            <person name="Feng M."/>
            <person name="Zhu Y."/>
            <person name="Feng Y."/>
            <person name="Jiang X."/>
            <person name="Zhu D."/>
            <person name="Xiang H."/>
            <person name="Feng X."/>
            <person name="Li S."/>
            <person name="Wang J."/>
            <person name="Zhang G."/>
            <person name="Kronforst M.R."/>
            <person name="Wang W."/>
        </authorList>
    </citation>
    <scope>NUCLEOTIDE SEQUENCE [LARGE SCALE GENOMIC DNA]</scope>
    <source>
        <strain evidence="2">Ya'a_city_454_Pm</strain>
        <tissue evidence="2">Whole body</tissue>
    </source>
</reference>
<feature type="compositionally biased region" description="Basic and acidic residues" evidence="1">
    <location>
        <begin position="371"/>
        <end position="401"/>
    </location>
</feature>
<feature type="compositionally biased region" description="Basic and acidic residues" evidence="1">
    <location>
        <begin position="302"/>
        <end position="312"/>
    </location>
</feature>
<feature type="region of interest" description="Disordered" evidence="1">
    <location>
        <begin position="331"/>
        <end position="506"/>
    </location>
</feature>
<dbReference type="AlphaFoldDB" id="A0A0N1PHM6"/>
<organism evidence="2 3">
    <name type="scientific">Papilio machaon</name>
    <name type="common">Old World swallowtail butterfly</name>
    <dbReference type="NCBI Taxonomy" id="76193"/>
    <lineage>
        <taxon>Eukaryota</taxon>
        <taxon>Metazoa</taxon>
        <taxon>Ecdysozoa</taxon>
        <taxon>Arthropoda</taxon>
        <taxon>Hexapoda</taxon>
        <taxon>Insecta</taxon>
        <taxon>Pterygota</taxon>
        <taxon>Neoptera</taxon>
        <taxon>Endopterygota</taxon>
        <taxon>Lepidoptera</taxon>
        <taxon>Glossata</taxon>
        <taxon>Ditrysia</taxon>
        <taxon>Papilionoidea</taxon>
        <taxon>Papilionidae</taxon>
        <taxon>Papilioninae</taxon>
        <taxon>Papilio</taxon>
    </lineage>
</organism>
<sequence length="539" mass="63781">METRLKQLDQLHSFVEGVDKDLTLTLQNLQWDRKNLLSRLPMVTCRYNNNHKLPLEKAESHQTKCFMKLQGYSEDDELLPEPLDINANTLVKLSTQQIITILNDASRCDPMFKRGNNWESRCSEPWSLARLQATYTGDERRAIHNAVVQAVPSCHDLADLALPGCSNDEGASKVKSRVEILAELRDMRRRRTKYRQAAKTRNYSDVLRDVIKTQMESYSGMSQLTEQSKVNNSTRSDNICIQNDYSNKSSSRDRETYIPNKNLRGECSSKYYKSHTRETNRYNSSSITNYNSKRIQNSRNYNSERHNSYSHEKFIDRDKISTKEKAYEYDYRETRDKNTSSSYRRYEDKDRSERNIKETQTRNSYKRKRNRDSYTSDEFKDSRTTDRESKDRRKSRRDERSPSYNNTYRSRVCIKKERLESPERSRSGKTRTPPAQKNNRHSELYTDIKQERLDSPDYDEKRDYGNTSRQKNDTNIKVEKIETPDSRHNYSRSECGSPDYTEDREDNITIKRENDRNTDKRIGNKQRKTDLTLHLEINN</sequence>
<keyword evidence="3" id="KW-1185">Reference proteome</keyword>
<evidence type="ECO:0000256" key="1">
    <source>
        <dbReference type="SAM" id="MobiDB-lite"/>
    </source>
</evidence>
<feature type="compositionally biased region" description="Basic and acidic residues" evidence="1">
    <location>
        <begin position="414"/>
        <end position="426"/>
    </location>
</feature>
<accession>A0A0N1PHM6</accession>
<evidence type="ECO:0000313" key="3">
    <source>
        <dbReference type="Proteomes" id="UP000053240"/>
    </source>
</evidence>
<dbReference type="Proteomes" id="UP000053240">
    <property type="component" value="Unassembled WGS sequence"/>
</dbReference>
<protein>
    <submittedName>
        <fullName evidence="2">U11/U12 small nuclear ribonucleoprotein 48 kDa protein</fullName>
    </submittedName>
</protein>
<feature type="compositionally biased region" description="Basic and acidic residues" evidence="1">
    <location>
        <begin position="331"/>
        <end position="360"/>
    </location>
</feature>
<feature type="region of interest" description="Disordered" evidence="1">
    <location>
        <begin position="222"/>
        <end position="255"/>
    </location>
</feature>
<proteinExistence type="predicted"/>
<feature type="compositionally biased region" description="Polar residues" evidence="1">
    <location>
        <begin position="281"/>
        <end position="301"/>
    </location>
</feature>
<keyword evidence="2" id="KW-0687">Ribonucleoprotein</keyword>
<feature type="compositionally biased region" description="Polar residues" evidence="1">
    <location>
        <begin position="222"/>
        <end position="249"/>
    </location>
</feature>
<dbReference type="STRING" id="76193.A0A0N1PHM6"/>
<name>A0A0N1PHM6_PAPMA</name>
<dbReference type="EMBL" id="KQ460784">
    <property type="protein sequence ID" value="KPJ12224.1"/>
    <property type="molecule type" value="Genomic_DNA"/>
</dbReference>
<feature type="region of interest" description="Disordered" evidence="1">
    <location>
        <begin position="274"/>
        <end position="312"/>
    </location>
</feature>
<feature type="compositionally biased region" description="Basic and acidic residues" evidence="1">
    <location>
        <begin position="440"/>
        <end position="488"/>
    </location>
</feature>
<evidence type="ECO:0000313" key="2">
    <source>
        <dbReference type="EMBL" id="KPJ12224.1"/>
    </source>
</evidence>
<dbReference type="GO" id="GO:1990904">
    <property type="term" value="C:ribonucleoprotein complex"/>
    <property type="evidence" value="ECO:0007669"/>
    <property type="project" value="UniProtKB-KW"/>
</dbReference>
<dbReference type="InParanoid" id="A0A0N1PHM6"/>